<dbReference type="AlphaFoldDB" id="A0A1M7HVB3"/>
<dbReference type="Proteomes" id="UP000184394">
    <property type="component" value="Unassembled WGS sequence"/>
</dbReference>
<sequence length="403" mass="44746">MKRRILAAIVAAMCFGSVVPVNAIAETAAQSLQTGETEKNTMATDINSTIKDIGVFEKSEKMTLDYVIELSKKGDELTWSDFEAYNGIKSGTPFDMLAYLYLIDEGYYLSVSGAVDGAPDKVQLCHYNQNISVDVLTGDVEAFIAEYSNYELSDIGYTFDEIYNMTEDEVRTVFNEKGLTDTEKYHVYPQRNGNTAVDNDSMTILLYPENYMLNLTNHELVSHVTDMNDKDKLFKNSDIVWDSDKVKKSLGLPKEYFDVYDVSSMTVTKSAPEGEDPDIRKYCECSIRCKSEDKDKIADLRRAALNYIQLNPDFALVYPETYGGENVSTPVKSLKGDANCDGQVDLSDAVMIMQALANPDKYGIGGTAEYHLTEQGKLNGDMNGDGLTVGDAQAIQKMLLGLE</sequence>
<name>A0A1M7HVB3_RUMFL</name>
<dbReference type="GO" id="GO:0000272">
    <property type="term" value="P:polysaccharide catabolic process"/>
    <property type="evidence" value="ECO:0007669"/>
    <property type="project" value="InterPro"/>
</dbReference>
<protein>
    <recommendedName>
        <fullName evidence="4">Dockerin domain-containing protein</fullName>
    </recommendedName>
</protein>
<feature type="chain" id="PRO_5039519838" description="Dockerin domain-containing protein" evidence="1">
    <location>
        <begin position="24"/>
        <end position="403"/>
    </location>
</feature>
<accession>A0A1M7HVB3</accession>
<evidence type="ECO:0000313" key="2">
    <source>
        <dbReference type="EMBL" id="SHM32446.1"/>
    </source>
</evidence>
<proteinExistence type="predicted"/>
<dbReference type="GO" id="GO:0004553">
    <property type="term" value="F:hydrolase activity, hydrolyzing O-glycosyl compounds"/>
    <property type="evidence" value="ECO:0007669"/>
    <property type="project" value="InterPro"/>
</dbReference>
<organism evidence="2 3">
    <name type="scientific">Ruminococcus flavefaciens</name>
    <dbReference type="NCBI Taxonomy" id="1265"/>
    <lineage>
        <taxon>Bacteria</taxon>
        <taxon>Bacillati</taxon>
        <taxon>Bacillota</taxon>
        <taxon>Clostridia</taxon>
        <taxon>Eubacteriales</taxon>
        <taxon>Oscillospiraceae</taxon>
        <taxon>Ruminococcus</taxon>
    </lineage>
</organism>
<dbReference type="SUPFAM" id="SSF63446">
    <property type="entry name" value="Type I dockerin domain"/>
    <property type="match status" value="1"/>
</dbReference>
<evidence type="ECO:0000313" key="3">
    <source>
        <dbReference type="Proteomes" id="UP000184394"/>
    </source>
</evidence>
<dbReference type="OrthoDB" id="1823249at2"/>
<dbReference type="Pfam" id="PF00404">
    <property type="entry name" value="Dockerin_1"/>
    <property type="match status" value="1"/>
</dbReference>
<gene>
    <name evidence="2" type="ORF">SAMN04487860_103121</name>
</gene>
<keyword evidence="1" id="KW-0732">Signal</keyword>
<dbReference type="EMBL" id="FRCT01000003">
    <property type="protein sequence ID" value="SHM32446.1"/>
    <property type="molecule type" value="Genomic_DNA"/>
</dbReference>
<dbReference type="InterPro" id="IPR002105">
    <property type="entry name" value="Dockerin_1_rpt"/>
</dbReference>
<dbReference type="InterPro" id="IPR036439">
    <property type="entry name" value="Dockerin_dom_sf"/>
</dbReference>
<evidence type="ECO:0000256" key="1">
    <source>
        <dbReference type="SAM" id="SignalP"/>
    </source>
</evidence>
<evidence type="ECO:0008006" key="4">
    <source>
        <dbReference type="Google" id="ProtNLM"/>
    </source>
</evidence>
<reference evidence="2 3" key="1">
    <citation type="submission" date="2016-11" db="EMBL/GenBank/DDBJ databases">
        <authorList>
            <person name="Jaros S."/>
            <person name="Januszkiewicz K."/>
            <person name="Wedrychowicz H."/>
        </authorList>
    </citation>
    <scope>NUCLEOTIDE SEQUENCE [LARGE SCALE GENOMIC DNA]</scope>
    <source>
        <strain evidence="2 3">Y1</strain>
    </source>
</reference>
<dbReference type="Gene3D" id="1.10.1330.10">
    <property type="entry name" value="Dockerin domain"/>
    <property type="match status" value="1"/>
</dbReference>
<dbReference type="CDD" id="cd14256">
    <property type="entry name" value="Dockerin_I"/>
    <property type="match status" value="1"/>
</dbReference>
<feature type="signal peptide" evidence="1">
    <location>
        <begin position="1"/>
        <end position="23"/>
    </location>
</feature>
<dbReference type="RefSeq" id="WP_072949221.1">
    <property type="nucleotide sequence ID" value="NZ_FRCT01000003.1"/>
</dbReference>